<dbReference type="InterPro" id="IPR032675">
    <property type="entry name" value="LRR_dom_sf"/>
</dbReference>
<comment type="caution">
    <text evidence="4">The sequence shown here is derived from an EMBL/GenBank/DDBJ whole genome shotgun (WGS) entry which is preliminary data.</text>
</comment>
<dbReference type="PANTHER" id="PTHR24113:SF12">
    <property type="entry name" value="RAN GTPASE-ACTIVATING PROTEIN 1"/>
    <property type="match status" value="1"/>
</dbReference>
<evidence type="ECO:0000313" key="5">
    <source>
        <dbReference type="Proteomes" id="UP001498398"/>
    </source>
</evidence>
<dbReference type="SUPFAM" id="SSF52047">
    <property type="entry name" value="RNI-like"/>
    <property type="match status" value="1"/>
</dbReference>
<protein>
    <recommendedName>
        <fullName evidence="6">RNI-like protein</fullName>
    </recommendedName>
</protein>
<dbReference type="InterPro" id="IPR027038">
    <property type="entry name" value="RanGap"/>
</dbReference>
<evidence type="ECO:0000256" key="1">
    <source>
        <dbReference type="ARBA" id="ARBA00022468"/>
    </source>
</evidence>
<organism evidence="4 5">
    <name type="scientific">Marasmiellus scandens</name>
    <dbReference type="NCBI Taxonomy" id="2682957"/>
    <lineage>
        <taxon>Eukaryota</taxon>
        <taxon>Fungi</taxon>
        <taxon>Dikarya</taxon>
        <taxon>Basidiomycota</taxon>
        <taxon>Agaricomycotina</taxon>
        <taxon>Agaricomycetes</taxon>
        <taxon>Agaricomycetidae</taxon>
        <taxon>Agaricales</taxon>
        <taxon>Marasmiineae</taxon>
        <taxon>Omphalotaceae</taxon>
        <taxon>Marasmiellus</taxon>
    </lineage>
</organism>
<keyword evidence="3" id="KW-0677">Repeat</keyword>
<keyword evidence="5" id="KW-1185">Reference proteome</keyword>
<proteinExistence type="predicted"/>
<keyword evidence="2" id="KW-0433">Leucine-rich repeat</keyword>
<gene>
    <name evidence="4" type="ORF">VKT23_007415</name>
</gene>
<dbReference type="Pfam" id="PF13516">
    <property type="entry name" value="LRR_6"/>
    <property type="match status" value="2"/>
</dbReference>
<dbReference type="PANTHER" id="PTHR24113">
    <property type="entry name" value="RAN GTPASE-ACTIVATING PROTEIN 1"/>
    <property type="match status" value="1"/>
</dbReference>
<dbReference type="EMBL" id="JBANRG010000010">
    <property type="protein sequence ID" value="KAK7462838.1"/>
    <property type="molecule type" value="Genomic_DNA"/>
</dbReference>
<dbReference type="InterPro" id="IPR001611">
    <property type="entry name" value="Leu-rich_rpt"/>
</dbReference>
<evidence type="ECO:0000256" key="3">
    <source>
        <dbReference type="ARBA" id="ARBA00022737"/>
    </source>
</evidence>
<name>A0ABR1JJT8_9AGAR</name>
<sequence>MFGFYSRLSAFGGERTRSLNSGKPLANRNQVDCMDAGLSGAAGAREIINMMNRRPLVTKLILGHNELSDEGCVVLFTFLRAAVGRKYRITEISLNSNEIGDRGLMAISMYMTDNTCLKELFLQNNRFSCNPNTILSFTRALNTSRLRLLSLTTNQSLSDTFAHVFFPELDSATLGELHLSAVGITRHSVPCISDFLRSPRCRLHTFKCNGNSLGFRGVRNVIGAIEASNFTLLRVELHANQIAVVPNDPGSDTEDEDGDEERHIGLDAWKSGETLLKGILARNAHLKKEVEKEALELLVYSRTLLLRPQNTPNLETGQSGLTSAAGFQYTELPIELQLHILSFLVPTLSTAQRVRIFTYASSSSTLPSLLPSLKQETPRAVCIPDPSTVNPSLGAMTSKTTVWSIENRNAPYGCSSGHCIGSSSLYCRREQERARWLEAVDCTAFDPGLVKGSEDI</sequence>
<evidence type="ECO:0000313" key="4">
    <source>
        <dbReference type="EMBL" id="KAK7462838.1"/>
    </source>
</evidence>
<evidence type="ECO:0008006" key="6">
    <source>
        <dbReference type="Google" id="ProtNLM"/>
    </source>
</evidence>
<dbReference type="Proteomes" id="UP001498398">
    <property type="component" value="Unassembled WGS sequence"/>
</dbReference>
<keyword evidence="1" id="KW-0343">GTPase activation</keyword>
<reference evidence="4 5" key="1">
    <citation type="submission" date="2024-01" db="EMBL/GenBank/DDBJ databases">
        <title>A draft genome for the cacao thread blight pathogen Marasmiellus scandens.</title>
        <authorList>
            <person name="Baruah I.K."/>
            <person name="Leung J."/>
            <person name="Bukari Y."/>
            <person name="Amoako-Attah I."/>
            <person name="Meinhardt L.W."/>
            <person name="Bailey B.A."/>
            <person name="Cohen S.P."/>
        </authorList>
    </citation>
    <scope>NUCLEOTIDE SEQUENCE [LARGE SCALE GENOMIC DNA]</scope>
    <source>
        <strain evidence="4 5">GH-19</strain>
    </source>
</reference>
<evidence type="ECO:0000256" key="2">
    <source>
        <dbReference type="ARBA" id="ARBA00022614"/>
    </source>
</evidence>
<accession>A0ABR1JJT8</accession>
<dbReference type="Gene3D" id="3.80.10.10">
    <property type="entry name" value="Ribonuclease Inhibitor"/>
    <property type="match status" value="2"/>
</dbReference>